<keyword evidence="2" id="KW-1185">Reference proteome</keyword>
<sequence length="412" mass="42814">MGLFRLHRQSCDSPITSDMSLDQAVAALLDLLAATAEPGFRWGPEELCAACQWGHTLQQLVDTPAGAVAVGQRLQALRPQLPASLQAGLAAVAAHPLRALLERLLRRRPADQEPERWLEAVLAAYIGTVVLPSQASPVAAAAAERHLLAALGTLQQAAAAQRLMHAAAQQAAAAAARQLRWSSYSDAAAAAERSALLAEALQHLTSPASLEAAAAAQLLAQRAQQLAALPPPADPLQGQDQRPQPTALEGLLRSLPSQLELKLLCYVALLPSWEAMLARLAGLAAPTAQQRVGSSSGSSSSGSPDAAQQAVQLLCAACKERPDAVLALHPALPAEVCRISFRFAAAYAPLLASHIAAALDNTRSAAAAARWRVAHATKHADHTSDYLQAKLHGLPGSDAGSGADPAPVLLCA</sequence>
<dbReference type="Proteomes" id="UP001205105">
    <property type="component" value="Unassembled WGS sequence"/>
</dbReference>
<reference evidence="1" key="1">
    <citation type="submission" date="2020-11" db="EMBL/GenBank/DDBJ databases">
        <title>Chlorella ohadii genome sequencing and assembly.</title>
        <authorList>
            <person name="Murik O."/>
            <person name="Treves H."/>
            <person name="Kedem I."/>
            <person name="Shotland Y."/>
            <person name="Kaplan A."/>
        </authorList>
    </citation>
    <scope>NUCLEOTIDE SEQUENCE</scope>
    <source>
        <strain evidence="1">1</strain>
    </source>
</reference>
<evidence type="ECO:0000313" key="1">
    <source>
        <dbReference type="EMBL" id="KAI7842689.1"/>
    </source>
</evidence>
<gene>
    <name evidence="1" type="ORF">COHA_003620</name>
</gene>
<evidence type="ECO:0000313" key="2">
    <source>
        <dbReference type="Proteomes" id="UP001205105"/>
    </source>
</evidence>
<proteinExistence type="predicted"/>
<name>A0AAD5H392_9CHLO</name>
<dbReference type="EMBL" id="JADXDR010000049">
    <property type="protein sequence ID" value="KAI7842689.1"/>
    <property type="molecule type" value="Genomic_DNA"/>
</dbReference>
<protein>
    <submittedName>
        <fullName evidence="1">Uncharacterized protein</fullName>
    </submittedName>
</protein>
<dbReference type="AlphaFoldDB" id="A0AAD5H392"/>
<comment type="caution">
    <text evidence="1">The sequence shown here is derived from an EMBL/GenBank/DDBJ whole genome shotgun (WGS) entry which is preliminary data.</text>
</comment>
<organism evidence="1 2">
    <name type="scientific">Chlorella ohadii</name>
    <dbReference type="NCBI Taxonomy" id="2649997"/>
    <lineage>
        <taxon>Eukaryota</taxon>
        <taxon>Viridiplantae</taxon>
        <taxon>Chlorophyta</taxon>
        <taxon>core chlorophytes</taxon>
        <taxon>Trebouxiophyceae</taxon>
        <taxon>Chlorellales</taxon>
        <taxon>Chlorellaceae</taxon>
        <taxon>Chlorella clade</taxon>
        <taxon>Chlorella</taxon>
    </lineage>
</organism>
<accession>A0AAD5H392</accession>